<feature type="transmembrane region" description="Helical" evidence="1">
    <location>
        <begin position="12"/>
        <end position="31"/>
    </location>
</feature>
<evidence type="ECO:0000313" key="2">
    <source>
        <dbReference type="EMBL" id="CAG6688000.1"/>
    </source>
</evidence>
<protein>
    <submittedName>
        <fullName evidence="2">Uncharacterized protein</fullName>
    </submittedName>
</protein>
<evidence type="ECO:0000256" key="1">
    <source>
        <dbReference type="SAM" id="Phobius"/>
    </source>
</evidence>
<keyword evidence="1" id="KW-1133">Transmembrane helix</keyword>
<name>A0A8D8TGI6_9HEMI</name>
<keyword evidence="1" id="KW-0812">Transmembrane</keyword>
<dbReference type="AlphaFoldDB" id="A0A8D8TGI6"/>
<sequence>MFPLLSQNNVIGTNLLNLLIFSVQKTLLFFSPFKSYSSNHYLNFHLFSSCQFLAALFTAALYFNYFFFLFFSLSDDSSPVFSLIFFPISKSDGSNSCEVIIKVGIHIITYACCNSAAATRIMYTHLKKHCKWAVDGPFSRIEPTMFVLY</sequence>
<feature type="transmembrane region" description="Helical" evidence="1">
    <location>
        <begin position="52"/>
        <end position="73"/>
    </location>
</feature>
<organism evidence="2">
    <name type="scientific">Cacopsylla melanoneura</name>
    <dbReference type="NCBI Taxonomy" id="428564"/>
    <lineage>
        <taxon>Eukaryota</taxon>
        <taxon>Metazoa</taxon>
        <taxon>Ecdysozoa</taxon>
        <taxon>Arthropoda</taxon>
        <taxon>Hexapoda</taxon>
        <taxon>Insecta</taxon>
        <taxon>Pterygota</taxon>
        <taxon>Neoptera</taxon>
        <taxon>Paraneoptera</taxon>
        <taxon>Hemiptera</taxon>
        <taxon>Sternorrhyncha</taxon>
        <taxon>Psylloidea</taxon>
        <taxon>Psyllidae</taxon>
        <taxon>Psyllinae</taxon>
        <taxon>Cacopsylla</taxon>
    </lineage>
</organism>
<accession>A0A8D8TGI6</accession>
<keyword evidence="1" id="KW-0472">Membrane</keyword>
<reference evidence="2" key="1">
    <citation type="submission" date="2021-05" db="EMBL/GenBank/DDBJ databases">
        <authorList>
            <person name="Alioto T."/>
            <person name="Alioto T."/>
            <person name="Gomez Garrido J."/>
        </authorList>
    </citation>
    <scope>NUCLEOTIDE SEQUENCE</scope>
</reference>
<proteinExistence type="predicted"/>
<dbReference type="EMBL" id="HBUF01284460">
    <property type="protein sequence ID" value="CAG6688000.1"/>
    <property type="molecule type" value="Transcribed_RNA"/>
</dbReference>